<accession>A0ABQ4RVU5</accession>
<feature type="compositionally biased region" description="Low complexity" evidence="2">
    <location>
        <begin position="197"/>
        <end position="208"/>
    </location>
</feature>
<name>A0ABQ4RVU5_9HYPH</name>
<reference evidence="3" key="2">
    <citation type="submission" date="2021-08" db="EMBL/GenBank/DDBJ databases">
        <authorList>
            <person name="Tani A."/>
            <person name="Ola A."/>
            <person name="Ogura Y."/>
            <person name="Katsura K."/>
            <person name="Hayashi T."/>
        </authorList>
    </citation>
    <scope>NUCLEOTIDE SEQUENCE</scope>
    <source>
        <strain evidence="3">DSM 19015</strain>
    </source>
</reference>
<feature type="compositionally biased region" description="Basic and acidic residues" evidence="2">
    <location>
        <begin position="168"/>
        <end position="196"/>
    </location>
</feature>
<dbReference type="InterPro" id="IPR006597">
    <property type="entry name" value="Sel1-like"/>
</dbReference>
<dbReference type="PANTHER" id="PTHR11102:SF160">
    <property type="entry name" value="ERAD-ASSOCIATED E3 UBIQUITIN-PROTEIN LIGASE COMPONENT HRD3"/>
    <property type="match status" value="1"/>
</dbReference>
<dbReference type="Proteomes" id="UP001055125">
    <property type="component" value="Unassembled WGS sequence"/>
</dbReference>
<organism evidence="3 4">
    <name type="scientific">Methylobacterium iners</name>
    <dbReference type="NCBI Taxonomy" id="418707"/>
    <lineage>
        <taxon>Bacteria</taxon>
        <taxon>Pseudomonadati</taxon>
        <taxon>Pseudomonadota</taxon>
        <taxon>Alphaproteobacteria</taxon>
        <taxon>Hyphomicrobiales</taxon>
        <taxon>Methylobacteriaceae</taxon>
        <taxon>Methylobacterium</taxon>
    </lineage>
</organism>
<protein>
    <recommendedName>
        <fullName evidence="5">Localization factor PodJL</fullName>
    </recommendedName>
</protein>
<reference evidence="3" key="1">
    <citation type="journal article" date="2021" name="Front. Microbiol.">
        <title>Comprehensive Comparative Genomics and Phenotyping of Methylobacterium Species.</title>
        <authorList>
            <person name="Alessa O."/>
            <person name="Ogura Y."/>
            <person name="Fujitani Y."/>
            <person name="Takami H."/>
            <person name="Hayashi T."/>
            <person name="Sahin N."/>
            <person name="Tani A."/>
        </authorList>
    </citation>
    <scope>NUCLEOTIDE SEQUENCE</scope>
    <source>
        <strain evidence="3">DSM 19015</strain>
    </source>
</reference>
<feature type="region of interest" description="Disordered" evidence="2">
    <location>
        <begin position="37"/>
        <end position="87"/>
    </location>
</feature>
<dbReference type="RefSeq" id="WP_238244129.1">
    <property type="nucleotide sequence ID" value="NZ_BPQP01000031.1"/>
</dbReference>
<dbReference type="EMBL" id="BPQP01000031">
    <property type="protein sequence ID" value="GJD94971.1"/>
    <property type="molecule type" value="Genomic_DNA"/>
</dbReference>
<comment type="caution">
    <text evidence="3">The sequence shown here is derived from an EMBL/GenBank/DDBJ whole genome shotgun (WGS) entry which is preliminary data.</text>
</comment>
<evidence type="ECO:0000256" key="2">
    <source>
        <dbReference type="SAM" id="MobiDB-lite"/>
    </source>
</evidence>
<keyword evidence="1" id="KW-0175">Coiled coil</keyword>
<dbReference type="InterPro" id="IPR050767">
    <property type="entry name" value="Sel1_AlgK"/>
</dbReference>
<dbReference type="Pfam" id="PF08238">
    <property type="entry name" value="Sel1"/>
    <property type="match status" value="4"/>
</dbReference>
<feature type="region of interest" description="Disordered" evidence="2">
    <location>
        <begin position="605"/>
        <end position="651"/>
    </location>
</feature>
<evidence type="ECO:0000313" key="3">
    <source>
        <dbReference type="EMBL" id="GJD94971.1"/>
    </source>
</evidence>
<dbReference type="Gene3D" id="1.25.40.10">
    <property type="entry name" value="Tetratricopeptide repeat domain"/>
    <property type="match status" value="1"/>
</dbReference>
<evidence type="ECO:0000313" key="4">
    <source>
        <dbReference type="Proteomes" id="UP001055125"/>
    </source>
</evidence>
<feature type="region of interest" description="Disordered" evidence="2">
    <location>
        <begin position="791"/>
        <end position="877"/>
    </location>
</feature>
<dbReference type="SMART" id="SM00671">
    <property type="entry name" value="SEL1"/>
    <property type="match status" value="4"/>
</dbReference>
<feature type="region of interest" description="Disordered" evidence="2">
    <location>
        <begin position="157"/>
        <end position="208"/>
    </location>
</feature>
<sequence>MKRNATLSLDGFDPEIVEAAREVASRAGLPVEAWIASVLSPEEKAQQQRRRRRPVRSTERPAEAPPRQRVSEPATQPVPVASGADETAITQMMRRLDALDRRIAEEREAAQAAASQTIAGIEARIGAVLETGLSPATQMAERLGDIERRMTELAGQLAAPRPLGRRGRPPEAEVRDAVSEIRQRQRELEGRGRAEPTEPAVQAAAPAPGASSLVISELQIETSRLRESIGGLATGRDVSALEQAMLSLATGVQQAQEPSELAAIAAPIELIRVQVARLAEDVAENVHARVASDVERLAAKVDGALSGGSASADREALAALFRELEEIRRLIGALAGPERIQSLAQGMQAISAQIAQLQGTARDESGVAELRPLLEEIRSDLRRPEGRGIEEQIRAMGVKLDALKPQNATGGTDSDAIIHRIDALADKVERASVNPVGDLIGRLEDLGATLRQPPQTGGELASIHGMLRDLAEKIDRVGDSGTSAEGLDGLEQQVLALSRRIDSRGADPALAGLERTMGELLAQVSALRDEAPLEAAMERAARNAVAETMAGGRAEAGGSSEIGLLRAGLADLRSQQAAAEQRMQATLEGVHSVLNRLVGRLGSLEGEGALGAGPRRESEPLTERLLSSTSAPKPRAPAVRRPDAPRVPGPAATVDIAKSADLAKSVDLARAKDELLEPGAGRPLRDPAPAVELPEDGAAAGGDIKTSFIAAARRAAQAAQAEASASAKVTSDLRGGAESVPIGLTARAGGRAARLRAEIDRRRRPLLLGLAAVVLALGALQAFSLWTPGNPEPASPPMVEAPAKPAGASDGVAAARPDGEGASVAASRADPQTTQALPSPGAASDPIPPAPAESVGRTERPAARGLPRVPSAASLGPDLANVPAGLAKLRQSALEGDGAAIFELAARHADGRGMTRDLALAAKLYEKLATAGYAPAQYKLASQYEKGSGLVRDVAQAKTWYGRAAEQGHARSMHNLAVLHAENPAANGKPDFAAAAQWFRQAAEHGIRDSQYNLAVLYARGLGLQQDLVQSYAWFSAAGAQGDDDAAKKRDDVAGKLAPKDLAAAKALAANFKAKVADPAINEAPAQSAAGNTMTLLGSPLPATPPAAGRRT</sequence>
<dbReference type="SUPFAM" id="SSF81901">
    <property type="entry name" value="HCP-like"/>
    <property type="match status" value="1"/>
</dbReference>
<evidence type="ECO:0000256" key="1">
    <source>
        <dbReference type="SAM" id="Coils"/>
    </source>
</evidence>
<dbReference type="PANTHER" id="PTHR11102">
    <property type="entry name" value="SEL-1-LIKE PROTEIN"/>
    <property type="match status" value="1"/>
</dbReference>
<gene>
    <name evidence="3" type="ORF">OCOJLMKI_2179</name>
</gene>
<feature type="region of interest" description="Disordered" evidence="2">
    <location>
        <begin position="1092"/>
        <end position="1112"/>
    </location>
</feature>
<feature type="coiled-coil region" evidence="1">
    <location>
        <begin position="89"/>
        <end position="116"/>
    </location>
</feature>
<evidence type="ECO:0008006" key="5">
    <source>
        <dbReference type="Google" id="ProtNLM"/>
    </source>
</evidence>
<keyword evidence="4" id="KW-1185">Reference proteome</keyword>
<proteinExistence type="predicted"/>
<dbReference type="InterPro" id="IPR011990">
    <property type="entry name" value="TPR-like_helical_dom_sf"/>
</dbReference>